<feature type="domain" description="Phosphatidylglycerol lysyltransferase C-terminal" evidence="8">
    <location>
        <begin position="551"/>
        <end position="845"/>
    </location>
</feature>
<dbReference type="InterPro" id="IPR032816">
    <property type="entry name" value="VTT_dom"/>
</dbReference>
<keyword evidence="4 6" id="KW-1133">Transmembrane helix</keyword>
<comment type="subcellular location">
    <subcellularLocation>
        <location evidence="1">Cell membrane</location>
        <topology evidence="1">Multi-pass membrane protein</topology>
    </subcellularLocation>
</comment>
<evidence type="ECO:0000256" key="5">
    <source>
        <dbReference type="ARBA" id="ARBA00023136"/>
    </source>
</evidence>
<dbReference type="Gene3D" id="1.20.1540.10">
    <property type="entry name" value="Rhomboid-like"/>
    <property type="match status" value="1"/>
</dbReference>
<evidence type="ECO:0000256" key="6">
    <source>
        <dbReference type="SAM" id="Phobius"/>
    </source>
</evidence>
<keyword evidence="5 6" id="KW-0472">Membrane</keyword>
<organism evidence="9 10">
    <name type="scientific">Frondihabitans australicus</name>
    <dbReference type="NCBI Taxonomy" id="386892"/>
    <lineage>
        <taxon>Bacteria</taxon>
        <taxon>Bacillati</taxon>
        <taxon>Actinomycetota</taxon>
        <taxon>Actinomycetes</taxon>
        <taxon>Micrococcales</taxon>
        <taxon>Microbacteriaceae</taxon>
        <taxon>Frondihabitans</taxon>
    </lineage>
</organism>
<evidence type="ECO:0000313" key="9">
    <source>
        <dbReference type="EMBL" id="RKR76349.1"/>
    </source>
</evidence>
<feature type="transmembrane region" description="Helical" evidence="6">
    <location>
        <begin position="219"/>
        <end position="243"/>
    </location>
</feature>
<evidence type="ECO:0000313" key="10">
    <source>
        <dbReference type="Proteomes" id="UP000280008"/>
    </source>
</evidence>
<dbReference type="InterPro" id="IPR035952">
    <property type="entry name" value="Rhomboid-like_sf"/>
</dbReference>
<feature type="transmembrane region" description="Helical" evidence="6">
    <location>
        <begin position="502"/>
        <end position="525"/>
    </location>
</feature>
<dbReference type="Pfam" id="PF09335">
    <property type="entry name" value="VTT_dom"/>
    <property type="match status" value="1"/>
</dbReference>
<feature type="transmembrane region" description="Helical" evidence="6">
    <location>
        <begin position="41"/>
        <end position="60"/>
    </location>
</feature>
<dbReference type="AlphaFoldDB" id="A0A495IKP1"/>
<keyword evidence="2" id="KW-1003">Cell membrane</keyword>
<feature type="transmembrane region" description="Helical" evidence="6">
    <location>
        <begin position="127"/>
        <end position="149"/>
    </location>
</feature>
<dbReference type="GO" id="GO:0055091">
    <property type="term" value="P:phospholipid homeostasis"/>
    <property type="evidence" value="ECO:0007669"/>
    <property type="project" value="TreeGrafter"/>
</dbReference>
<gene>
    <name evidence="9" type="ORF">C8E83_3519</name>
</gene>
<name>A0A495IKP1_9MICO</name>
<dbReference type="Proteomes" id="UP000280008">
    <property type="component" value="Unassembled WGS sequence"/>
</dbReference>
<evidence type="ECO:0000256" key="4">
    <source>
        <dbReference type="ARBA" id="ARBA00022989"/>
    </source>
</evidence>
<dbReference type="EMBL" id="RBKS01000001">
    <property type="protein sequence ID" value="RKR76349.1"/>
    <property type="molecule type" value="Genomic_DNA"/>
</dbReference>
<feature type="transmembrane region" description="Helical" evidence="6">
    <location>
        <begin position="448"/>
        <end position="466"/>
    </location>
</feature>
<dbReference type="PANTHER" id="PTHR34697:SF2">
    <property type="entry name" value="PHOSPHATIDYLGLYCEROL LYSYLTRANSFERASE"/>
    <property type="match status" value="1"/>
</dbReference>
<feature type="transmembrane region" description="Helical" evidence="6">
    <location>
        <begin position="416"/>
        <end position="436"/>
    </location>
</feature>
<dbReference type="Pfam" id="PF09924">
    <property type="entry name" value="LPG_synthase_C"/>
    <property type="match status" value="1"/>
</dbReference>
<feature type="transmembrane region" description="Helical" evidence="6">
    <location>
        <begin position="342"/>
        <end position="360"/>
    </location>
</feature>
<feature type="transmembrane region" description="Helical" evidence="6">
    <location>
        <begin position="263"/>
        <end position="292"/>
    </location>
</feature>
<keyword evidence="10" id="KW-1185">Reference proteome</keyword>
<dbReference type="SUPFAM" id="SSF144091">
    <property type="entry name" value="Rhomboid-like"/>
    <property type="match status" value="1"/>
</dbReference>
<feature type="transmembrane region" description="Helical" evidence="6">
    <location>
        <begin position="161"/>
        <end position="181"/>
    </location>
</feature>
<dbReference type="GO" id="GO:0005886">
    <property type="term" value="C:plasma membrane"/>
    <property type="evidence" value="ECO:0007669"/>
    <property type="project" value="UniProtKB-SubCell"/>
</dbReference>
<feature type="transmembrane region" description="Helical" evidence="6">
    <location>
        <begin position="367"/>
        <end position="385"/>
    </location>
</feature>
<evidence type="ECO:0000259" key="7">
    <source>
        <dbReference type="Pfam" id="PF09335"/>
    </source>
</evidence>
<feature type="domain" description="VTT" evidence="7">
    <location>
        <begin position="21"/>
        <end position="145"/>
    </location>
</feature>
<proteinExistence type="predicted"/>
<feature type="transmembrane region" description="Helical" evidence="6">
    <location>
        <begin position="304"/>
        <end position="330"/>
    </location>
</feature>
<evidence type="ECO:0000256" key="2">
    <source>
        <dbReference type="ARBA" id="ARBA00022475"/>
    </source>
</evidence>
<dbReference type="InterPro" id="IPR024320">
    <property type="entry name" value="LPG_synthase_C"/>
</dbReference>
<evidence type="ECO:0000256" key="1">
    <source>
        <dbReference type="ARBA" id="ARBA00004651"/>
    </source>
</evidence>
<evidence type="ECO:0000259" key="8">
    <source>
        <dbReference type="Pfam" id="PF09924"/>
    </source>
</evidence>
<reference evidence="9 10" key="1">
    <citation type="submission" date="2018-10" db="EMBL/GenBank/DDBJ databases">
        <title>Sequencing the genomes of 1000 actinobacteria strains.</title>
        <authorList>
            <person name="Klenk H.-P."/>
        </authorList>
    </citation>
    <scope>NUCLEOTIDE SEQUENCE [LARGE SCALE GENOMIC DNA]</scope>
    <source>
        <strain evidence="9 10">DSM 17894</strain>
    </source>
</reference>
<protein>
    <submittedName>
        <fullName evidence="9">SNARE associated Golgi protein</fullName>
    </submittedName>
</protein>
<accession>A0A495IKP1</accession>
<dbReference type="GO" id="GO:0016755">
    <property type="term" value="F:aminoacyltransferase activity"/>
    <property type="evidence" value="ECO:0007669"/>
    <property type="project" value="TreeGrafter"/>
</dbReference>
<comment type="caution">
    <text evidence="9">The sequence shown here is derived from an EMBL/GenBank/DDBJ whole genome shotgun (WGS) entry which is preliminary data.</text>
</comment>
<feature type="transmembrane region" description="Helical" evidence="6">
    <location>
        <begin position="478"/>
        <end position="496"/>
    </location>
</feature>
<dbReference type="PANTHER" id="PTHR34697">
    <property type="entry name" value="PHOSPHATIDYLGLYCEROL LYSYLTRANSFERASE"/>
    <property type="match status" value="1"/>
</dbReference>
<dbReference type="InterPro" id="IPR051211">
    <property type="entry name" value="PG_lysyltransferase"/>
</dbReference>
<sequence>MLYVVIVFVGVAAENLGLPLPGQSLLVTALAVRHHTDTSGWLIAGTAAAGGVVGDTAGYVTGRKFGDRIIAEASQRFPRLIPASGVKRARTVVNRYGTAGVAIGRWFPVLRIFVAPTAGALRLPYRAFLPASIVGSAVWTAVVFGAVTIAGRTAREGIHGATWIALGVAVAVAVSATVARFRSPHVQDLQTPTAAGDPVPWRRVGAVVARRAWSACTEYPFTVAFTVGFVTIGVVTGALWHAIDSRPDFVSLAYGAPNFAEGRWWTLVTGSLVAAEPLHYSLFLLICPAALWAYERRAGTGKAVIVFTAGQLGAVLITAALLTALAGTGWVWPRAVAGDLDVGPSAGYLAVLVGVFWRAPQPWRLRGLTAVGAIVTVFLLFSGTVADVEHFVAVAGAFVFLKRPGLAVGSLHERRLFAFAGALMLAAVPLLTAIGPEVGPFEVSFDGLGTWIFVGVDIAVAGLLTFPLHRGQRAAWRIMVPLGVCNVAVGVSSLAFTSDEAIATIIRLPTAYAGLWLVATVLLVFSRDAFAVTRRKVGREVAVGRDDAVRALQQWGGESLSWMITWPHMEYLRVRESIIGFQRHRPVALILGDPIGPVAGAESVMEDIDRQARRLGLTPCFFAASEATRHSAPQGWASLRIAEDEVVDLDDVAFTGKKWQPIRSAVNRAGRERVTLRMVTLEDEPVDVLEQVRSISDGWVGDKELPEMAFTLGGVAQALDRHVQVALAVDAAEIVQAVLSWLPVYGEGGSIRGWTLDVMRRRDGAMPGVMEFLIAASARFFHDSGAEFVSLSAAPLAPGGADVEKPERTVLDLLARVLQPVYATGSLESFKRKFNPVGAPLFLVYRDAADLPGIAVALTRAYLPGVTALQLSRAGIAAIRR</sequence>
<keyword evidence="3 6" id="KW-0812">Transmembrane</keyword>
<feature type="transmembrane region" description="Helical" evidence="6">
    <location>
        <begin position="391"/>
        <end position="409"/>
    </location>
</feature>
<evidence type="ECO:0000256" key="3">
    <source>
        <dbReference type="ARBA" id="ARBA00022692"/>
    </source>
</evidence>